<dbReference type="PROSITE" id="PS00688">
    <property type="entry name" value="SIGMA54_INTERACT_3"/>
    <property type="match status" value="1"/>
</dbReference>
<dbReference type="GO" id="GO:0005524">
    <property type="term" value="F:ATP binding"/>
    <property type="evidence" value="ECO:0007669"/>
    <property type="project" value="UniProtKB-KW"/>
</dbReference>
<evidence type="ECO:0000256" key="4">
    <source>
        <dbReference type="ARBA" id="ARBA00023015"/>
    </source>
</evidence>
<dbReference type="Pfam" id="PF18024">
    <property type="entry name" value="HTH_50"/>
    <property type="match status" value="1"/>
</dbReference>
<dbReference type="AlphaFoldDB" id="A0A429X6W2"/>
<evidence type="ECO:0000256" key="3">
    <source>
        <dbReference type="ARBA" id="ARBA00022840"/>
    </source>
</evidence>
<dbReference type="SUPFAM" id="SSF52540">
    <property type="entry name" value="P-loop containing nucleoside triphosphate hydrolases"/>
    <property type="match status" value="1"/>
</dbReference>
<dbReference type="InterPro" id="IPR025944">
    <property type="entry name" value="Sigma_54_int_dom_CS"/>
</dbReference>
<dbReference type="InterPro" id="IPR002078">
    <property type="entry name" value="Sigma_54_int"/>
</dbReference>
<proteinExistence type="predicted"/>
<dbReference type="GO" id="GO:0003677">
    <property type="term" value="F:DNA binding"/>
    <property type="evidence" value="ECO:0007669"/>
    <property type="project" value="UniProtKB-KW"/>
</dbReference>
<dbReference type="InterPro" id="IPR009057">
    <property type="entry name" value="Homeodomain-like_sf"/>
</dbReference>
<dbReference type="InterPro" id="IPR030828">
    <property type="entry name" value="HTH_TyrR"/>
</dbReference>
<dbReference type="PROSITE" id="PS50045">
    <property type="entry name" value="SIGMA54_INTERACT_4"/>
    <property type="match status" value="1"/>
</dbReference>
<evidence type="ECO:0000256" key="2">
    <source>
        <dbReference type="ARBA" id="ARBA00022797"/>
    </source>
</evidence>
<dbReference type="Gene3D" id="1.10.10.60">
    <property type="entry name" value="Homeodomain-like"/>
    <property type="match status" value="1"/>
</dbReference>
<dbReference type="PROSITE" id="PS00675">
    <property type="entry name" value="SIGMA54_INTERACT_1"/>
    <property type="match status" value="1"/>
</dbReference>
<gene>
    <name evidence="9" type="ORF">D5F11_014040</name>
</gene>
<comment type="caution">
    <text evidence="9">The sequence shown here is derived from an EMBL/GenBank/DDBJ whole genome shotgun (WGS) entry which is preliminary data.</text>
</comment>
<evidence type="ECO:0000256" key="1">
    <source>
        <dbReference type="ARBA" id="ARBA00022741"/>
    </source>
</evidence>
<keyword evidence="2" id="KW-0058">Aromatic hydrocarbons catabolism</keyword>
<dbReference type="SMART" id="SM00382">
    <property type="entry name" value="AAA"/>
    <property type="match status" value="1"/>
</dbReference>
<dbReference type="EMBL" id="QYTW02000014">
    <property type="protein sequence ID" value="RST59011.1"/>
    <property type="molecule type" value="Genomic_DNA"/>
</dbReference>
<sequence length="429" mass="49064">MWGSRNNVNLLLLVTSKYEIKHLVGNFFSVFHRNTTNIFASDRKLTMLDWSKVFNEGPNLNLGEQILYTRNQEKILFTITKVNEKEFEYIISFTNISKCSALGENKTSLDDKSDIMMESNKMKQIFSIINKIAQVNSTVLILGESGVGKTMLAKQIHNSSPRVDHPFIAVNCASLPENLIESELFGYNHGTFTGGQKGGKRGLFEAANKGTIFLDEIAELPFSIQSKMLEILQSSTFRRVGGTENINVDIRIIAATNKNLKQMVEENKFRQDLYYRLNVVPINIPPLRERKDDIPSLVTFFLNKYNEKYSQDVRLNSKLESQLIEYDWPGNIRELENVIERIVVTNTDQIAELLDTPIQEKNNEPRVQSKEEGNILTEGLIPLKMAKKRLEKQLILRAYQMYGSTYQAAKALKVDQSTISKKLKEYNSN</sequence>
<name>A0A429X6W2_SIMTE</name>
<accession>A0A429X6W2</accession>
<dbReference type="FunFam" id="3.40.50.300:FF:000006">
    <property type="entry name" value="DNA-binding transcriptional regulator NtrC"/>
    <property type="match status" value="1"/>
</dbReference>
<reference evidence="9 10" key="1">
    <citation type="submission" date="2018-12" db="EMBL/GenBank/DDBJ databases">
        <authorList>
            <person name="Sun L."/>
            <person name="Chen Z."/>
        </authorList>
    </citation>
    <scope>NUCLEOTIDE SEQUENCE [LARGE SCALE GENOMIC DNA]</scope>
    <source>
        <strain evidence="9 10">LMG 29736</strain>
    </source>
</reference>
<dbReference type="InterPro" id="IPR058031">
    <property type="entry name" value="AAA_lid_NorR"/>
</dbReference>
<evidence type="ECO:0000256" key="5">
    <source>
        <dbReference type="ARBA" id="ARBA00023125"/>
    </source>
</evidence>
<evidence type="ECO:0000259" key="8">
    <source>
        <dbReference type="PROSITE" id="PS50045"/>
    </source>
</evidence>
<keyword evidence="3" id="KW-0067">ATP-binding</keyword>
<dbReference type="InterPro" id="IPR025662">
    <property type="entry name" value="Sigma_54_int_dom_ATP-bd_1"/>
</dbReference>
<dbReference type="PANTHER" id="PTHR32071">
    <property type="entry name" value="TRANSCRIPTIONAL REGULATORY PROTEIN"/>
    <property type="match status" value="1"/>
</dbReference>
<dbReference type="Gene3D" id="3.40.50.300">
    <property type="entry name" value="P-loop containing nucleotide triphosphate hydrolases"/>
    <property type="match status" value="1"/>
</dbReference>
<evidence type="ECO:0000256" key="6">
    <source>
        <dbReference type="ARBA" id="ARBA00023163"/>
    </source>
</evidence>
<evidence type="ECO:0000256" key="7">
    <source>
        <dbReference type="ARBA" id="ARBA00029500"/>
    </source>
</evidence>
<evidence type="ECO:0000313" key="9">
    <source>
        <dbReference type="EMBL" id="RST59011.1"/>
    </source>
</evidence>
<dbReference type="RefSeq" id="WP_120118818.1">
    <property type="nucleotide sequence ID" value="NZ_QYTW02000014.1"/>
</dbReference>
<feature type="domain" description="Sigma-54 factor interaction" evidence="8">
    <location>
        <begin position="115"/>
        <end position="344"/>
    </location>
</feature>
<keyword evidence="5" id="KW-0238">DNA-binding</keyword>
<dbReference type="CDD" id="cd00009">
    <property type="entry name" value="AAA"/>
    <property type="match status" value="1"/>
</dbReference>
<keyword evidence="4" id="KW-0805">Transcription regulation</keyword>
<evidence type="ECO:0000313" key="10">
    <source>
        <dbReference type="Proteomes" id="UP000287296"/>
    </source>
</evidence>
<keyword evidence="6" id="KW-0804">Transcription</keyword>
<dbReference type="PANTHER" id="PTHR32071:SF57">
    <property type="entry name" value="C4-DICARBOXYLATE TRANSPORT TRANSCRIPTIONAL REGULATORY PROTEIN DCTD"/>
    <property type="match status" value="1"/>
</dbReference>
<dbReference type="Gene3D" id="1.10.8.60">
    <property type="match status" value="1"/>
</dbReference>
<dbReference type="SUPFAM" id="SSF46689">
    <property type="entry name" value="Homeodomain-like"/>
    <property type="match status" value="1"/>
</dbReference>
<dbReference type="InterPro" id="IPR003593">
    <property type="entry name" value="AAA+_ATPase"/>
</dbReference>
<keyword evidence="1" id="KW-0547">Nucleotide-binding</keyword>
<dbReference type="Pfam" id="PF25601">
    <property type="entry name" value="AAA_lid_14"/>
    <property type="match status" value="1"/>
</dbReference>
<dbReference type="Pfam" id="PF00158">
    <property type="entry name" value="Sigma54_activat"/>
    <property type="match status" value="1"/>
</dbReference>
<dbReference type="PROSITE" id="PS00676">
    <property type="entry name" value="SIGMA54_INTERACT_2"/>
    <property type="match status" value="1"/>
</dbReference>
<organism evidence="9 10">
    <name type="scientific">Siminovitchia terrae</name>
    <name type="common">Bacillus terrae</name>
    <dbReference type="NCBI Taxonomy" id="1914933"/>
    <lineage>
        <taxon>Bacteria</taxon>
        <taxon>Bacillati</taxon>
        <taxon>Bacillota</taxon>
        <taxon>Bacilli</taxon>
        <taxon>Bacillales</taxon>
        <taxon>Bacillaceae</taxon>
        <taxon>Siminovitchia</taxon>
    </lineage>
</organism>
<dbReference type="Proteomes" id="UP000287296">
    <property type="component" value="Unassembled WGS sequence"/>
</dbReference>
<dbReference type="GO" id="GO:0006355">
    <property type="term" value="P:regulation of DNA-templated transcription"/>
    <property type="evidence" value="ECO:0007669"/>
    <property type="project" value="InterPro"/>
</dbReference>
<protein>
    <recommendedName>
        <fullName evidence="7">HTH-type transcriptional regulatory protein TyrR</fullName>
    </recommendedName>
</protein>
<dbReference type="InterPro" id="IPR027417">
    <property type="entry name" value="P-loop_NTPase"/>
</dbReference>
<dbReference type="OrthoDB" id="9771372at2"/>
<dbReference type="InterPro" id="IPR025943">
    <property type="entry name" value="Sigma_54_int_dom_ATP-bd_2"/>
</dbReference>